<gene>
    <name evidence="2" type="ORF">KGM_204702</name>
</gene>
<organism evidence="2 3">
    <name type="scientific">Danaus plexippus plexippus</name>
    <dbReference type="NCBI Taxonomy" id="278856"/>
    <lineage>
        <taxon>Eukaryota</taxon>
        <taxon>Metazoa</taxon>
        <taxon>Ecdysozoa</taxon>
        <taxon>Arthropoda</taxon>
        <taxon>Hexapoda</taxon>
        <taxon>Insecta</taxon>
        <taxon>Pterygota</taxon>
        <taxon>Neoptera</taxon>
        <taxon>Endopterygota</taxon>
        <taxon>Lepidoptera</taxon>
        <taxon>Glossata</taxon>
        <taxon>Ditrysia</taxon>
        <taxon>Papilionoidea</taxon>
        <taxon>Nymphalidae</taxon>
        <taxon>Danainae</taxon>
        <taxon>Danaini</taxon>
        <taxon>Danaina</taxon>
        <taxon>Danaus</taxon>
        <taxon>Danaus</taxon>
    </lineage>
</organism>
<dbReference type="Proteomes" id="UP000007151">
    <property type="component" value="Unassembled WGS sequence"/>
</dbReference>
<name>A0A212F6C2_DANPL</name>
<protein>
    <submittedName>
        <fullName evidence="2">Uncharacterized protein</fullName>
    </submittedName>
</protein>
<dbReference type="KEGG" id="dpl:KGM_204702"/>
<evidence type="ECO:0000313" key="3">
    <source>
        <dbReference type="Proteomes" id="UP000007151"/>
    </source>
</evidence>
<dbReference type="AlphaFoldDB" id="A0A212F6C2"/>
<keyword evidence="3" id="KW-1185">Reference proteome</keyword>
<evidence type="ECO:0000313" key="2">
    <source>
        <dbReference type="EMBL" id="OWR49286.1"/>
    </source>
</evidence>
<sequence length="49" mass="5536">MRLVVLLALLLCSVTISHGFEDTNLEDDDFAEFEQFESNDENEAEVSSI</sequence>
<reference evidence="2 3" key="1">
    <citation type="journal article" date="2011" name="Cell">
        <title>The monarch butterfly genome yields insights into long-distance migration.</title>
        <authorList>
            <person name="Zhan S."/>
            <person name="Merlin C."/>
            <person name="Boore J.L."/>
            <person name="Reppert S.M."/>
        </authorList>
    </citation>
    <scope>NUCLEOTIDE SEQUENCE [LARGE SCALE GENOMIC DNA]</scope>
    <source>
        <strain evidence="2">F-2</strain>
    </source>
</reference>
<feature type="signal peptide" evidence="1">
    <location>
        <begin position="1"/>
        <end position="19"/>
    </location>
</feature>
<keyword evidence="1" id="KW-0732">Signal</keyword>
<dbReference type="InParanoid" id="A0A212F6C2"/>
<evidence type="ECO:0000256" key="1">
    <source>
        <dbReference type="SAM" id="SignalP"/>
    </source>
</evidence>
<proteinExistence type="predicted"/>
<feature type="chain" id="PRO_5012374607" evidence="1">
    <location>
        <begin position="20"/>
        <end position="49"/>
    </location>
</feature>
<dbReference type="EMBL" id="AGBW02010050">
    <property type="protein sequence ID" value="OWR49286.1"/>
    <property type="molecule type" value="Genomic_DNA"/>
</dbReference>
<comment type="caution">
    <text evidence="2">The sequence shown here is derived from an EMBL/GenBank/DDBJ whole genome shotgun (WGS) entry which is preliminary data.</text>
</comment>
<accession>A0A212F6C2</accession>